<dbReference type="PROSITE" id="PS50157">
    <property type="entry name" value="ZINC_FINGER_C2H2_2"/>
    <property type="match status" value="2"/>
</dbReference>
<dbReference type="PROSITE" id="PS00028">
    <property type="entry name" value="ZINC_FINGER_C2H2_1"/>
    <property type="match status" value="1"/>
</dbReference>
<evidence type="ECO:0000256" key="1">
    <source>
        <dbReference type="PROSITE-ProRule" id="PRU00042"/>
    </source>
</evidence>
<accession>A0AAD8A6R8</accession>
<protein>
    <recommendedName>
        <fullName evidence="2">C2H2-type domain-containing protein</fullName>
    </recommendedName>
</protein>
<keyword evidence="1" id="KW-0862">Zinc</keyword>
<feature type="domain" description="C2H2-type" evidence="2">
    <location>
        <begin position="82"/>
        <end position="105"/>
    </location>
</feature>
<evidence type="ECO:0000313" key="4">
    <source>
        <dbReference type="Proteomes" id="UP001233999"/>
    </source>
</evidence>
<dbReference type="InterPro" id="IPR013087">
    <property type="entry name" value="Znf_C2H2_type"/>
</dbReference>
<feature type="domain" description="C2H2-type" evidence="2">
    <location>
        <begin position="53"/>
        <end position="80"/>
    </location>
</feature>
<keyword evidence="4" id="KW-1185">Reference proteome</keyword>
<organism evidence="3 4">
    <name type="scientific">Diploptera punctata</name>
    <name type="common">Pacific beetle cockroach</name>
    <dbReference type="NCBI Taxonomy" id="6984"/>
    <lineage>
        <taxon>Eukaryota</taxon>
        <taxon>Metazoa</taxon>
        <taxon>Ecdysozoa</taxon>
        <taxon>Arthropoda</taxon>
        <taxon>Hexapoda</taxon>
        <taxon>Insecta</taxon>
        <taxon>Pterygota</taxon>
        <taxon>Neoptera</taxon>
        <taxon>Polyneoptera</taxon>
        <taxon>Dictyoptera</taxon>
        <taxon>Blattodea</taxon>
        <taxon>Blaberoidea</taxon>
        <taxon>Blaberidae</taxon>
        <taxon>Diplopterinae</taxon>
        <taxon>Diploptera</taxon>
    </lineage>
</organism>
<sequence>TSALLFICARIIIHSIGFDDIRMENSWRTEMSNEQMSLWFGGPSEGESNTTEFRCNLCGKYYKRKRTLRRHMYYDCGTEPKFSCRICGVKFRRRYTLTSHLVGVHGTLG</sequence>
<reference evidence="3" key="1">
    <citation type="journal article" date="2023" name="IScience">
        <title>Live-bearing cockroach genome reveals convergent evolutionary mechanisms linked to viviparity in insects and beyond.</title>
        <authorList>
            <person name="Fouks B."/>
            <person name="Harrison M.C."/>
            <person name="Mikhailova A.A."/>
            <person name="Marchal E."/>
            <person name="English S."/>
            <person name="Carruthers M."/>
            <person name="Jennings E.C."/>
            <person name="Chiamaka E.L."/>
            <person name="Frigard R.A."/>
            <person name="Pippel M."/>
            <person name="Attardo G.M."/>
            <person name="Benoit J.B."/>
            <person name="Bornberg-Bauer E."/>
            <person name="Tobe S.S."/>
        </authorList>
    </citation>
    <scope>NUCLEOTIDE SEQUENCE</scope>
    <source>
        <strain evidence="3">Stay&amp;Tobe</strain>
    </source>
</reference>
<reference evidence="3" key="2">
    <citation type="submission" date="2023-05" db="EMBL/GenBank/DDBJ databases">
        <authorList>
            <person name="Fouks B."/>
        </authorList>
    </citation>
    <scope>NUCLEOTIDE SEQUENCE</scope>
    <source>
        <strain evidence="3">Stay&amp;Tobe</strain>
        <tissue evidence="3">Testes</tissue>
    </source>
</reference>
<dbReference type="SUPFAM" id="SSF57667">
    <property type="entry name" value="beta-beta-alpha zinc fingers"/>
    <property type="match status" value="1"/>
</dbReference>
<keyword evidence="1" id="KW-0479">Metal-binding</keyword>
<keyword evidence="1" id="KW-0863">Zinc-finger</keyword>
<dbReference type="Gene3D" id="3.30.160.60">
    <property type="entry name" value="Classic Zinc Finger"/>
    <property type="match status" value="1"/>
</dbReference>
<dbReference type="GO" id="GO:0008270">
    <property type="term" value="F:zinc ion binding"/>
    <property type="evidence" value="ECO:0007669"/>
    <property type="project" value="UniProtKB-KW"/>
</dbReference>
<dbReference type="Pfam" id="PF00096">
    <property type="entry name" value="zf-C2H2"/>
    <property type="match status" value="2"/>
</dbReference>
<dbReference type="AlphaFoldDB" id="A0AAD8A6R8"/>
<name>A0AAD8A6R8_DIPPU</name>
<dbReference type="SMART" id="SM00355">
    <property type="entry name" value="ZnF_C2H2"/>
    <property type="match status" value="2"/>
</dbReference>
<feature type="non-terminal residue" evidence="3">
    <location>
        <position position="1"/>
    </location>
</feature>
<dbReference type="EMBL" id="JASPKZ010003433">
    <property type="protein sequence ID" value="KAJ9593511.1"/>
    <property type="molecule type" value="Genomic_DNA"/>
</dbReference>
<comment type="caution">
    <text evidence="3">The sequence shown here is derived from an EMBL/GenBank/DDBJ whole genome shotgun (WGS) entry which is preliminary data.</text>
</comment>
<gene>
    <name evidence="3" type="ORF">L9F63_014941</name>
</gene>
<proteinExistence type="predicted"/>
<evidence type="ECO:0000313" key="3">
    <source>
        <dbReference type="EMBL" id="KAJ9593511.1"/>
    </source>
</evidence>
<evidence type="ECO:0000259" key="2">
    <source>
        <dbReference type="PROSITE" id="PS50157"/>
    </source>
</evidence>
<dbReference type="InterPro" id="IPR036236">
    <property type="entry name" value="Znf_C2H2_sf"/>
</dbReference>
<dbReference type="Proteomes" id="UP001233999">
    <property type="component" value="Unassembled WGS sequence"/>
</dbReference>